<dbReference type="InterPro" id="IPR026891">
    <property type="entry name" value="Fn3-like"/>
</dbReference>
<keyword evidence="6" id="KW-1185">Reference proteome</keyword>
<dbReference type="Pfam" id="PF14310">
    <property type="entry name" value="Fn3-like"/>
    <property type="match status" value="1"/>
</dbReference>
<feature type="domain" description="PA14" evidence="4">
    <location>
        <begin position="440"/>
        <end position="579"/>
    </location>
</feature>
<evidence type="ECO:0000313" key="6">
    <source>
        <dbReference type="Proteomes" id="UP000295578"/>
    </source>
</evidence>
<dbReference type="InterPro" id="IPR001764">
    <property type="entry name" value="Glyco_hydro_3_N"/>
</dbReference>
<dbReference type="OrthoDB" id="3187421at2"/>
<protein>
    <recommendedName>
        <fullName evidence="4">PA14 domain-containing protein</fullName>
    </recommendedName>
</protein>
<dbReference type="SUPFAM" id="SSF51445">
    <property type="entry name" value="(Trans)glycosidases"/>
    <property type="match status" value="1"/>
</dbReference>
<sequence length="847" mass="90097">MHRHPLKAALGSIVLLAAVVTVPGTAHAAAPNCAGLPWMDRSLSPAERTGLLMAQMTVEEKASMTASVSDDRHARETLPIDRLCVPALRLNNGPAGVGSGGPVQPQTTALPAPLGLAASFDPAAARAYGQVLGRETRDTGRNLMEGPNLNIARTPLNGRTFEAFGEDPYLAGRISAATIKGIQSQGVIADAKHYLANNQEEDRDTVDERIDERTLREIYLPGFEASVKDGRAGSVMCAKNLVNGSHACEHERLQQGVLKDEWGFEGFTVSDFASCYDTVRCSSGGMDFELPDGKHFGAVLAEAVRAGRVSQAELDDHARRILQTMFRFGIFDRPQTTRPIDAERDGRVARRVAEDATVLLKNAGGVLPLSRHDSVALIGPGSADAVTGGGGSVGVAPIYKVSPLEAFRERGVDVRHAQGMPPVDLGPQPAVPSYALTSQDGRHGLTARYYANTTWSGQPKIERVDPFVVMDPSGGRPAEGLPPDGWSIRWTGAFTAPADGDYTFHLTNHAAASLYLDGAKVIDNGGGFPGKTKSYKAHLTAGQAHAIRVDYAKAGGQAMLELAWTPPADLADPQIAEAVRAARGADTAVVFAANKDTEDIDRPGLALPGHQDALIEAVAKANPNTVVVLNTGGPVLMPWADEVAGIVQEWYPGEEHGNAAASVLLGGRDPSGRLPITFPKSLTDTPANTPAQYPGVDGIATYSEGLDVGYRHYDAKGIEPLFPFGYGLSYSTFRLSRLKVRKDQVTVHVRNTGERRGSQVVQVYVGGADDHGDLGPGQVAPPRRLAGFTKITLPPGASRTVTVKLDDRAFAHWDVKTHAWVTTPDTYTVLAGTSSRDLPLKASVRRG</sequence>
<name>A0A4R5BVP0_9ACTN</name>
<dbReference type="PANTHER" id="PTHR42715">
    <property type="entry name" value="BETA-GLUCOSIDASE"/>
    <property type="match status" value="1"/>
</dbReference>
<evidence type="ECO:0000256" key="2">
    <source>
        <dbReference type="ARBA" id="ARBA00022801"/>
    </source>
</evidence>
<dbReference type="InterPro" id="IPR002772">
    <property type="entry name" value="Glyco_hydro_3_C"/>
</dbReference>
<dbReference type="InterPro" id="IPR036962">
    <property type="entry name" value="Glyco_hydro_3_N_sf"/>
</dbReference>
<dbReference type="InterPro" id="IPR036881">
    <property type="entry name" value="Glyco_hydro_3_C_sf"/>
</dbReference>
<dbReference type="InterPro" id="IPR011658">
    <property type="entry name" value="PA14_dom"/>
</dbReference>
<proteinExistence type="inferred from homology"/>
<accession>A0A4R5BVP0</accession>
<dbReference type="PROSITE" id="PS51820">
    <property type="entry name" value="PA14"/>
    <property type="match status" value="1"/>
</dbReference>
<dbReference type="Gene3D" id="2.60.120.260">
    <property type="entry name" value="Galactose-binding domain-like"/>
    <property type="match status" value="1"/>
</dbReference>
<dbReference type="SMART" id="SM00758">
    <property type="entry name" value="PA14"/>
    <property type="match status" value="1"/>
</dbReference>
<evidence type="ECO:0000313" key="5">
    <source>
        <dbReference type="EMBL" id="TDD88322.1"/>
    </source>
</evidence>
<comment type="caution">
    <text evidence="5">The sequence shown here is derived from an EMBL/GenBank/DDBJ whole genome shotgun (WGS) entry which is preliminary data.</text>
</comment>
<dbReference type="Gene3D" id="2.60.40.10">
    <property type="entry name" value="Immunoglobulins"/>
    <property type="match status" value="1"/>
</dbReference>
<dbReference type="Proteomes" id="UP000295578">
    <property type="component" value="Unassembled WGS sequence"/>
</dbReference>
<dbReference type="GO" id="GO:0005975">
    <property type="term" value="P:carbohydrate metabolic process"/>
    <property type="evidence" value="ECO:0007669"/>
    <property type="project" value="InterPro"/>
</dbReference>
<dbReference type="RefSeq" id="WP_132194899.1">
    <property type="nucleotide sequence ID" value="NZ_SMKY01000018.1"/>
</dbReference>
<evidence type="ECO:0000256" key="3">
    <source>
        <dbReference type="SAM" id="SignalP"/>
    </source>
</evidence>
<keyword evidence="2" id="KW-0378">Hydrolase</keyword>
<dbReference type="PRINTS" id="PR00133">
    <property type="entry name" value="GLHYDRLASE3"/>
</dbReference>
<evidence type="ECO:0000259" key="4">
    <source>
        <dbReference type="PROSITE" id="PS51820"/>
    </source>
</evidence>
<evidence type="ECO:0000256" key="1">
    <source>
        <dbReference type="ARBA" id="ARBA00005336"/>
    </source>
</evidence>
<dbReference type="InterPro" id="IPR050288">
    <property type="entry name" value="Cellulose_deg_GH3"/>
</dbReference>
<dbReference type="GO" id="GO:0004553">
    <property type="term" value="F:hydrolase activity, hydrolyzing O-glycosyl compounds"/>
    <property type="evidence" value="ECO:0007669"/>
    <property type="project" value="InterPro"/>
</dbReference>
<dbReference type="InterPro" id="IPR013783">
    <property type="entry name" value="Ig-like_fold"/>
</dbReference>
<keyword evidence="3" id="KW-0732">Signal</keyword>
<dbReference type="Gene3D" id="3.40.50.1700">
    <property type="entry name" value="Glycoside hydrolase family 3 C-terminal domain"/>
    <property type="match status" value="1"/>
</dbReference>
<dbReference type="EMBL" id="SMKY01000018">
    <property type="protein sequence ID" value="TDD88322.1"/>
    <property type="molecule type" value="Genomic_DNA"/>
</dbReference>
<dbReference type="SMART" id="SM01217">
    <property type="entry name" value="Fn3_like"/>
    <property type="match status" value="1"/>
</dbReference>
<comment type="similarity">
    <text evidence="1">Belongs to the glycosyl hydrolase 3 family.</text>
</comment>
<dbReference type="InterPro" id="IPR017853">
    <property type="entry name" value="GH"/>
</dbReference>
<dbReference type="Pfam" id="PF01915">
    <property type="entry name" value="Glyco_hydro_3_C"/>
    <property type="match status" value="1"/>
</dbReference>
<dbReference type="AlphaFoldDB" id="A0A4R5BVP0"/>
<feature type="chain" id="PRO_5020394076" description="PA14 domain-containing protein" evidence="3">
    <location>
        <begin position="29"/>
        <end position="847"/>
    </location>
</feature>
<dbReference type="Pfam" id="PF00933">
    <property type="entry name" value="Glyco_hydro_3"/>
    <property type="match status" value="1"/>
</dbReference>
<organism evidence="5 6">
    <name type="scientific">Actinomadura darangshiensis</name>
    <dbReference type="NCBI Taxonomy" id="705336"/>
    <lineage>
        <taxon>Bacteria</taxon>
        <taxon>Bacillati</taxon>
        <taxon>Actinomycetota</taxon>
        <taxon>Actinomycetes</taxon>
        <taxon>Streptosporangiales</taxon>
        <taxon>Thermomonosporaceae</taxon>
        <taxon>Actinomadura</taxon>
    </lineage>
</organism>
<dbReference type="Gene3D" id="3.20.20.300">
    <property type="entry name" value="Glycoside hydrolase, family 3, N-terminal domain"/>
    <property type="match status" value="1"/>
</dbReference>
<dbReference type="SUPFAM" id="SSF52279">
    <property type="entry name" value="Beta-D-glucan exohydrolase, C-terminal domain"/>
    <property type="match status" value="1"/>
</dbReference>
<reference evidence="5 6" key="1">
    <citation type="submission" date="2019-03" db="EMBL/GenBank/DDBJ databases">
        <title>Draft genome sequences of novel Actinobacteria.</title>
        <authorList>
            <person name="Sahin N."/>
            <person name="Ay H."/>
            <person name="Saygin H."/>
        </authorList>
    </citation>
    <scope>NUCLEOTIDE SEQUENCE [LARGE SCALE GENOMIC DNA]</scope>
    <source>
        <strain evidence="5 6">DSM 45941</strain>
    </source>
</reference>
<dbReference type="InterPro" id="IPR037524">
    <property type="entry name" value="PA14/GLEYA"/>
</dbReference>
<dbReference type="PANTHER" id="PTHR42715:SF10">
    <property type="entry name" value="BETA-GLUCOSIDASE"/>
    <property type="match status" value="1"/>
</dbReference>
<feature type="signal peptide" evidence="3">
    <location>
        <begin position="1"/>
        <end position="28"/>
    </location>
</feature>
<gene>
    <name evidence="5" type="ORF">E1293_06610</name>
</gene>
<dbReference type="Pfam" id="PF07691">
    <property type="entry name" value="PA14"/>
    <property type="match status" value="1"/>
</dbReference>